<accession>A0A1B7KUC7</accession>
<evidence type="ECO:0000313" key="2">
    <source>
        <dbReference type="Proteomes" id="UP000078290"/>
    </source>
</evidence>
<gene>
    <name evidence="1" type="ORF">A7K69_18585</name>
</gene>
<organism evidence="1 2">
    <name type="scientific">Parageobacillus thermoglucosidasius</name>
    <name type="common">Geobacillus thermoglucosidasius</name>
    <dbReference type="NCBI Taxonomy" id="1426"/>
    <lineage>
        <taxon>Bacteria</taxon>
        <taxon>Bacillati</taxon>
        <taxon>Bacillota</taxon>
        <taxon>Bacilli</taxon>
        <taxon>Bacillales</taxon>
        <taxon>Anoxybacillaceae</taxon>
        <taxon>Parageobacillus</taxon>
    </lineage>
</organism>
<comment type="caution">
    <text evidence="1">The sequence shown here is derived from an EMBL/GenBank/DDBJ whole genome shotgun (WGS) entry which is preliminary data.</text>
</comment>
<evidence type="ECO:0000313" key="1">
    <source>
        <dbReference type="EMBL" id="OAT73669.1"/>
    </source>
</evidence>
<dbReference type="Proteomes" id="UP000078290">
    <property type="component" value="Unassembled WGS sequence"/>
</dbReference>
<dbReference type="AlphaFoldDB" id="A0A1B7KUC7"/>
<proteinExistence type="predicted"/>
<protein>
    <submittedName>
        <fullName evidence="1">Uncharacterized protein</fullName>
    </submittedName>
</protein>
<sequence>MKQQKLASCERKYRCQQDDGEVSQNILQKISDLQEEEFPPRSTPALLLIAESEGGSCSRSIK</sequence>
<reference evidence="2" key="1">
    <citation type="submission" date="2016-05" db="EMBL/GenBank/DDBJ databases">
        <authorList>
            <person name="Wang W."/>
            <person name="Zhu L."/>
        </authorList>
    </citation>
    <scope>NUCLEOTIDE SEQUENCE [LARGE SCALE GENOMIC DNA]</scope>
    <source>
        <strain evidence="2">W-2</strain>
    </source>
</reference>
<dbReference type="EMBL" id="LXMA01000011">
    <property type="protein sequence ID" value="OAT73669.1"/>
    <property type="molecule type" value="Genomic_DNA"/>
</dbReference>
<name>A0A1B7KUC7_PARTM</name>